<dbReference type="EMBL" id="CP123498">
    <property type="protein sequence ID" value="WGL96007.1"/>
    <property type="molecule type" value="Genomic_DNA"/>
</dbReference>
<sequence>MNKLFKVFMTLFFIVTSYFSVANPTDAFPRCTYKPGKVCCIDENGQERCIP</sequence>
<name>A0AA95JZJ3_9GAMM</name>
<feature type="chain" id="PRO_5041630987" evidence="1">
    <location>
        <begin position="23"/>
        <end position="51"/>
    </location>
</feature>
<accession>A0AA95JZJ3</accession>
<geneLocation type="plasmid" evidence="2 4">
    <name>paIh1</name>
</geneLocation>
<dbReference type="Proteomes" id="UP001177597">
    <property type="component" value="Plasmid paIh1"/>
</dbReference>
<keyword evidence="1" id="KW-0732">Signal</keyword>
<feature type="signal peptide" evidence="1">
    <location>
        <begin position="1"/>
        <end position="22"/>
    </location>
</feature>
<protein>
    <submittedName>
        <fullName evidence="2">Uncharacterized protein</fullName>
    </submittedName>
</protein>
<dbReference type="EMBL" id="CP123491">
    <property type="protein sequence ID" value="WGL93781.1"/>
    <property type="molecule type" value="Genomic_DNA"/>
</dbReference>
<evidence type="ECO:0000313" key="4">
    <source>
        <dbReference type="Proteomes" id="UP001177597"/>
    </source>
</evidence>
<evidence type="ECO:0000256" key="1">
    <source>
        <dbReference type="SAM" id="SignalP"/>
    </source>
</evidence>
<dbReference type="Proteomes" id="UP001177597">
    <property type="component" value="Chromosome"/>
</dbReference>
<organism evidence="2 4">
    <name type="scientific">Arsenophonus nasoniae</name>
    <name type="common">son-killer infecting Nasonia vitripennis</name>
    <dbReference type="NCBI Taxonomy" id="638"/>
    <lineage>
        <taxon>Bacteria</taxon>
        <taxon>Pseudomonadati</taxon>
        <taxon>Pseudomonadota</taxon>
        <taxon>Gammaproteobacteria</taxon>
        <taxon>Enterobacterales</taxon>
        <taxon>Morganellaceae</taxon>
        <taxon>Arsenophonus</taxon>
    </lineage>
</organism>
<dbReference type="AlphaFoldDB" id="A0AA95JZJ3"/>
<keyword evidence="2" id="KW-0614">Plasmid</keyword>
<dbReference type="RefSeq" id="WP_280628249.1">
    <property type="nucleotide sequence ID" value="NZ_CP123491.1"/>
</dbReference>
<reference evidence="2" key="1">
    <citation type="submission" date="2023-04" db="EMBL/GenBank/DDBJ databases">
        <title>Genome dynamics across the evolutionary transition to endosymbiosis.</title>
        <authorList>
            <person name="Siozios S."/>
            <person name="Nadal-Jimenez P."/>
            <person name="Azagi T."/>
            <person name="Sprong H."/>
            <person name="Frost C.L."/>
            <person name="Parratt S.R."/>
            <person name="Taylor G."/>
            <person name="Brettell L."/>
            <person name="Lew K.C."/>
            <person name="Croft L."/>
            <person name="King K.C."/>
            <person name="Brockhurst M.A."/>
            <person name="Hypsa V."/>
            <person name="Novakova E."/>
            <person name="Darby A.C."/>
            <person name="Hurst G.D.D."/>
        </authorList>
    </citation>
    <scope>NUCLEOTIDE SEQUENCE</scope>
    <source>
        <strain evidence="2">AIh</strain>
        <plasmid evidence="2">paIh1</plasmid>
    </source>
</reference>
<evidence type="ECO:0000313" key="3">
    <source>
        <dbReference type="EMBL" id="WGL96007.1"/>
    </source>
</evidence>
<gene>
    <name evidence="2" type="ORF">QE207_00530</name>
    <name evidence="3" type="ORF">QE207_05315</name>
</gene>
<proteinExistence type="predicted"/>
<evidence type="ECO:0000313" key="2">
    <source>
        <dbReference type="EMBL" id="WGL93781.1"/>
    </source>
</evidence>